<dbReference type="EMBL" id="JAKLMC020000002">
    <property type="protein sequence ID" value="KAK5957869.1"/>
    <property type="molecule type" value="Genomic_DNA"/>
</dbReference>
<dbReference type="InterPro" id="IPR021110">
    <property type="entry name" value="DNA_rep_checkpnt_protein"/>
</dbReference>
<feature type="region of interest" description="Disordered" evidence="9">
    <location>
        <begin position="395"/>
        <end position="547"/>
    </location>
</feature>
<dbReference type="Pfam" id="PF11719">
    <property type="entry name" value="Drc1-Sld2"/>
    <property type="match status" value="1"/>
</dbReference>
<evidence type="ECO:0000256" key="9">
    <source>
        <dbReference type="SAM" id="MobiDB-lite"/>
    </source>
</evidence>
<comment type="function">
    <text evidence="7 8">Has a role in the initiation of DNA replication. Required at S-phase checkpoint.</text>
</comment>
<feature type="compositionally biased region" description="Basic residues" evidence="9">
    <location>
        <begin position="410"/>
        <end position="424"/>
    </location>
</feature>
<keyword evidence="6 8" id="KW-0131">Cell cycle</keyword>
<feature type="compositionally biased region" description="Basic residues" evidence="9">
    <location>
        <begin position="501"/>
        <end position="510"/>
    </location>
</feature>
<dbReference type="FunFam" id="1.10.10.1460:FF:000001">
    <property type="entry name" value="DNA replication regulator Sld2"/>
    <property type="match status" value="1"/>
</dbReference>
<protein>
    <recommendedName>
        <fullName evidence="3 8">DNA replication regulator SLD2</fullName>
    </recommendedName>
</protein>
<evidence type="ECO:0000256" key="3">
    <source>
        <dbReference type="ARBA" id="ARBA00018363"/>
    </source>
</evidence>
<feature type="compositionally biased region" description="Polar residues" evidence="9">
    <location>
        <begin position="87"/>
        <end position="99"/>
    </location>
</feature>
<dbReference type="Proteomes" id="UP001316803">
    <property type="component" value="Unassembled WGS sequence"/>
</dbReference>
<dbReference type="GO" id="GO:1902977">
    <property type="term" value="P:mitotic DNA replication preinitiation complex assembly"/>
    <property type="evidence" value="ECO:0007669"/>
    <property type="project" value="TreeGrafter"/>
</dbReference>
<feature type="compositionally biased region" description="Basic and acidic residues" evidence="9">
    <location>
        <begin position="459"/>
        <end position="472"/>
    </location>
</feature>
<feature type="region of interest" description="Disordered" evidence="9">
    <location>
        <begin position="183"/>
        <end position="240"/>
    </location>
</feature>
<dbReference type="GO" id="GO:0031261">
    <property type="term" value="C:DNA replication preinitiation complex"/>
    <property type="evidence" value="ECO:0007669"/>
    <property type="project" value="TreeGrafter"/>
</dbReference>
<evidence type="ECO:0000256" key="1">
    <source>
        <dbReference type="ARBA" id="ARBA00004123"/>
    </source>
</evidence>
<evidence type="ECO:0000256" key="2">
    <source>
        <dbReference type="ARBA" id="ARBA00007276"/>
    </source>
</evidence>
<feature type="compositionally biased region" description="Acidic residues" evidence="9">
    <location>
        <begin position="444"/>
        <end position="458"/>
    </location>
</feature>
<dbReference type="GO" id="GO:0003688">
    <property type="term" value="F:DNA replication origin binding"/>
    <property type="evidence" value="ECO:0007669"/>
    <property type="project" value="TreeGrafter"/>
</dbReference>
<feature type="compositionally biased region" description="Polar residues" evidence="9">
    <location>
        <begin position="337"/>
        <end position="348"/>
    </location>
</feature>
<dbReference type="AlphaFoldDB" id="A0AAN8EKI1"/>
<organism evidence="10 11">
    <name type="scientific">Knufia fluminis</name>
    <dbReference type="NCBI Taxonomy" id="191047"/>
    <lineage>
        <taxon>Eukaryota</taxon>
        <taxon>Fungi</taxon>
        <taxon>Dikarya</taxon>
        <taxon>Ascomycota</taxon>
        <taxon>Pezizomycotina</taxon>
        <taxon>Eurotiomycetes</taxon>
        <taxon>Chaetothyriomycetidae</taxon>
        <taxon>Chaetothyriales</taxon>
        <taxon>Trichomeriaceae</taxon>
        <taxon>Knufia</taxon>
    </lineage>
</organism>
<feature type="compositionally biased region" description="Polar residues" evidence="9">
    <location>
        <begin position="515"/>
        <end position="524"/>
    </location>
</feature>
<evidence type="ECO:0000313" key="10">
    <source>
        <dbReference type="EMBL" id="KAK5957869.1"/>
    </source>
</evidence>
<dbReference type="PANTHER" id="PTHR28124:SF1">
    <property type="entry name" value="DNA REPLICATION REGULATOR SLD2"/>
    <property type="match status" value="1"/>
</dbReference>
<evidence type="ECO:0000256" key="7">
    <source>
        <dbReference type="ARBA" id="ARBA00025253"/>
    </source>
</evidence>
<proteinExistence type="inferred from homology"/>
<name>A0AAN8EKI1_9EURO</name>
<evidence type="ECO:0000313" key="11">
    <source>
        <dbReference type="Proteomes" id="UP001316803"/>
    </source>
</evidence>
<evidence type="ECO:0000256" key="6">
    <source>
        <dbReference type="ARBA" id="ARBA00023306"/>
    </source>
</evidence>
<gene>
    <name evidence="10" type="ORF">OHC33_001058</name>
</gene>
<comment type="caution">
    <text evidence="10">The sequence shown here is derived from an EMBL/GenBank/DDBJ whole genome shotgun (WGS) entry which is preliminary data.</text>
</comment>
<evidence type="ECO:0000256" key="4">
    <source>
        <dbReference type="ARBA" id="ARBA00022705"/>
    </source>
</evidence>
<keyword evidence="4 8" id="KW-0235">DNA replication</keyword>
<feature type="compositionally biased region" description="Basic and acidic residues" evidence="9">
    <location>
        <begin position="108"/>
        <end position="121"/>
    </location>
</feature>
<dbReference type="Gene3D" id="1.10.10.1460">
    <property type="match status" value="1"/>
</dbReference>
<dbReference type="PANTHER" id="PTHR28124">
    <property type="entry name" value="DNA REPLICATION REGULATOR SLD2"/>
    <property type="match status" value="1"/>
</dbReference>
<comment type="similarity">
    <text evidence="2 8">Belongs to the SLD2 family.</text>
</comment>
<dbReference type="InterPro" id="IPR040203">
    <property type="entry name" value="Sld2"/>
</dbReference>
<dbReference type="GO" id="GO:0006270">
    <property type="term" value="P:DNA replication initiation"/>
    <property type="evidence" value="ECO:0007669"/>
    <property type="project" value="UniProtKB-UniRule"/>
</dbReference>
<comment type="subcellular location">
    <subcellularLocation>
        <location evidence="1 8">Nucleus</location>
    </subcellularLocation>
</comment>
<accession>A0AAN8EKI1</accession>
<evidence type="ECO:0000256" key="5">
    <source>
        <dbReference type="ARBA" id="ARBA00023242"/>
    </source>
</evidence>
<reference evidence="10 11" key="1">
    <citation type="submission" date="2022-12" db="EMBL/GenBank/DDBJ databases">
        <title>Genomic features and morphological characterization of a novel Knufia sp. strain isolated from spacecraft assembly facility.</title>
        <authorList>
            <person name="Teixeira M."/>
            <person name="Chander A.M."/>
            <person name="Stajich J.E."/>
            <person name="Venkateswaran K."/>
        </authorList>
    </citation>
    <scope>NUCLEOTIDE SEQUENCE [LARGE SCALE GENOMIC DNA]</scope>
    <source>
        <strain evidence="10 11">FJI-L2-BK-P2</strain>
    </source>
</reference>
<dbReference type="GO" id="GO:0003697">
    <property type="term" value="F:single-stranded DNA binding"/>
    <property type="evidence" value="ECO:0007669"/>
    <property type="project" value="TreeGrafter"/>
</dbReference>
<keyword evidence="5 8" id="KW-0539">Nucleus</keyword>
<dbReference type="GO" id="GO:0000727">
    <property type="term" value="P:double-strand break repair via break-induced replication"/>
    <property type="evidence" value="ECO:0007669"/>
    <property type="project" value="TreeGrafter"/>
</dbReference>
<evidence type="ECO:0000256" key="8">
    <source>
        <dbReference type="RuleBase" id="RU367067"/>
    </source>
</evidence>
<sequence length="547" mass="61075">MDDTQQLLLDSPKKARLLDQSTELRAALKNFERTFAERNGRKPKQNDIKNDPSVAAKYKQYHKVQDVLAGKLAYEALDEVKPRRKSTSGTHSRQDSGIGSSPRRQHRNVHETPRKSSHPFELDPYDAPNSLSPKPVLMNAIGPTPHRDGKVLGLFDLLQRSGSGKSSAATPSSSARKRKIDELYEDTPARRSPLKVIQTPSHRSGRKQGDLLQFLGETPQKSSGEAVGKHSRTPQSEGKKFQLSQFFATPSTQRFLFSDVDGGTTKRTPRRDMVLGQTPQKQPTTTGLDATPTYLRRSTSFKDRLLSATKTTAAPNFTKPTPVSKRIGPPTLRHFRSSTSNILTTSAMEQQQPQRQEQRREQVDDDHDDELEAMRELEGHDDGPHVLVEDSQLNMQPPVSDDEDPQPIKPYKKKGQKRTTRKSTIRPLPQVKPSAEPKFVAADGFDEDDEAKDQEEAVEETKLISDDEHGSDSEVSAAEEVELTSKAKRRKELGWTDKKTKAAVKPKKQAGKINPNAQSHQNFRSLKIKNKSKAGGTGGRHFGRGRK</sequence>
<feature type="region of interest" description="Disordered" evidence="9">
    <location>
        <begin position="313"/>
        <end position="366"/>
    </location>
</feature>
<keyword evidence="11" id="KW-1185">Reference proteome</keyword>
<feature type="region of interest" description="Disordered" evidence="9">
    <location>
        <begin position="78"/>
        <end position="144"/>
    </location>
</feature>